<comment type="similarity">
    <text evidence="2">Belongs to the EamA transporter family.</text>
</comment>
<dbReference type="Proteomes" id="UP000241639">
    <property type="component" value="Unassembled WGS sequence"/>
</dbReference>
<evidence type="ECO:0000259" key="4">
    <source>
        <dbReference type="Pfam" id="PF00892"/>
    </source>
</evidence>
<dbReference type="RefSeq" id="WP_245891095.1">
    <property type="nucleotide sequence ID" value="NZ_PZZP01000001.1"/>
</dbReference>
<dbReference type="Pfam" id="PF00892">
    <property type="entry name" value="EamA"/>
    <property type="match status" value="1"/>
</dbReference>
<evidence type="ECO:0000313" key="6">
    <source>
        <dbReference type="Proteomes" id="UP000241639"/>
    </source>
</evidence>
<dbReference type="GO" id="GO:0016020">
    <property type="term" value="C:membrane"/>
    <property type="evidence" value="ECO:0007669"/>
    <property type="project" value="InterPro"/>
</dbReference>
<feature type="transmembrane region" description="Helical" evidence="3">
    <location>
        <begin position="124"/>
        <end position="142"/>
    </location>
</feature>
<dbReference type="EMBL" id="PZZP01000001">
    <property type="protein sequence ID" value="PTM59008.1"/>
    <property type="molecule type" value="Genomic_DNA"/>
</dbReference>
<feature type="transmembrane region" description="Helical" evidence="3">
    <location>
        <begin position="68"/>
        <end position="89"/>
    </location>
</feature>
<accession>A0A2T4ZAU1</accession>
<protein>
    <submittedName>
        <fullName evidence="5">EamA-like transporter family protein</fullName>
    </submittedName>
</protein>
<dbReference type="InterPro" id="IPR037185">
    <property type="entry name" value="EmrE-like"/>
</dbReference>
<feature type="transmembrane region" description="Helical" evidence="3">
    <location>
        <begin position="6"/>
        <end position="24"/>
    </location>
</feature>
<feature type="transmembrane region" description="Helical" evidence="3">
    <location>
        <begin position="36"/>
        <end position="56"/>
    </location>
</feature>
<feature type="domain" description="EamA" evidence="4">
    <location>
        <begin position="9"/>
        <end position="140"/>
    </location>
</feature>
<comment type="subcellular location">
    <subcellularLocation>
        <location evidence="1">Endomembrane system</location>
        <topology evidence="1">Multi-pass membrane protein</topology>
    </subcellularLocation>
</comment>
<keyword evidence="6" id="KW-1185">Reference proteome</keyword>
<evidence type="ECO:0000256" key="2">
    <source>
        <dbReference type="ARBA" id="ARBA00007362"/>
    </source>
</evidence>
<keyword evidence="3" id="KW-1133">Transmembrane helix</keyword>
<dbReference type="InterPro" id="IPR000620">
    <property type="entry name" value="EamA_dom"/>
</dbReference>
<evidence type="ECO:0000256" key="1">
    <source>
        <dbReference type="ARBA" id="ARBA00004127"/>
    </source>
</evidence>
<keyword evidence="3" id="KW-0812">Transmembrane</keyword>
<dbReference type="SUPFAM" id="SSF103481">
    <property type="entry name" value="Multidrug resistance efflux transporter EmrE"/>
    <property type="match status" value="1"/>
</dbReference>
<reference evidence="5 6" key="1">
    <citation type="submission" date="2018-04" db="EMBL/GenBank/DDBJ databases">
        <title>Genomic Encyclopedia of Archaeal and Bacterial Type Strains, Phase II (KMG-II): from individual species to whole genera.</title>
        <authorList>
            <person name="Goeker M."/>
        </authorList>
    </citation>
    <scope>NUCLEOTIDE SEQUENCE [LARGE SCALE GENOMIC DNA]</scope>
    <source>
        <strain evidence="5 6">DSM 45169</strain>
    </source>
</reference>
<sequence>MKRRWMAVGVGAGVTFLWASSYILNQFAFAEGIGPFWLAGLRYLVAAVTLGMVIGWRVEGLPVLTLPLVGIVLWLGVVNGAIAYFLWTWSQRWLKAYESSVLNNLVLIQVALLEVWWLAFRPAWWQVLGLGLVFAAILYIQLRPSETASRSVWEMVQQWSLL</sequence>
<organism evidence="5 6">
    <name type="scientific">Desmospora activa DSM 45169</name>
    <dbReference type="NCBI Taxonomy" id="1121389"/>
    <lineage>
        <taxon>Bacteria</taxon>
        <taxon>Bacillati</taxon>
        <taxon>Bacillota</taxon>
        <taxon>Bacilli</taxon>
        <taxon>Bacillales</taxon>
        <taxon>Thermoactinomycetaceae</taxon>
        <taxon>Desmospora</taxon>
    </lineage>
</organism>
<feature type="transmembrane region" description="Helical" evidence="3">
    <location>
        <begin position="101"/>
        <end position="118"/>
    </location>
</feature>
<evidence type="ECO:0000256" key="3">
    <source>
        <dbReference type="SAM" id="Phobius"/>
    </source>
</evidence>
<evidence type="ECO:0000313" key="5">
    <source>
        <dbReference type="EMBL" id="PTM59008.1"/>
    </source>
</evidence>
<name>A0A2T4ZAU1_9BACL</name>
<comment type="caution">
    <text evidence="5">The sequence shown here is derived from an EMBL/GenBank/DDBJ whole genome shotgun (WGS) entry which is preliminary data.</text>
</comment>
<dbReference type="AlphaFoldDB" id="A0A2T4ZAU1"/>
<keyword evidence="3" id="KW-0472">Membrane</keyword>
<gene>
    <name evidence="5" type="ORF">C8J48_1608</name>
</gene>
<proteinExistence type="inferred from homology"/>